<dbReference type="eggNOG" id="ENOG502ZBUR">
    <property type="taxonomic scope" value="Bacteria"/>
</dbReference>
<dbReference type="Proteomes" id="UP000027931">
    <property type="component" value="Unassembled WGS sequence"/>
</dbReference>
<reference evidence="1 2" key="1">
    <citation type="journal article" date="2013" name="Int. J. Syst. Evol. Microbiol.">
        <title>Tumebacillus flagellatus sp. nov., an alpha-amylase/pullulanase-producing bacterium isolated from cassava wastewater.</title>
        <authorList>
            <person name="Wang Q."/>
            <person name="Xie N."/>
            <person name="Qin Y."/>
            <person name="Shen N."/>
            <person name="Zhu J."/>
            <person name="Mi H."/>
            <person name="Huang R."/>
        </authorList>
    </citation>
    <scope>NUCLEOTIDE SEQUENCE [LARGE SCALE GENOMIC DNA]</scope>
    <source>
        <strain evidence="1 2">GST4</strain>
    </source>
</reference>
<sequence>MSPTISYFIEQRRYDIDLVKKEQFDLKNLFERGLCKKVEKSITFLFTGIIVSSKKLLVVFPKGYKIPENDSVIVQHVKNLAITLLRYREEHNLDYEENELLFGGGFGEREGLGAALWLLRDFTTYGLINRETRIKKVGTGPNIDWAATTRSVDPYIVRNKPYYLEYLVRKTNSDKLNRLKLIHNLAIQKCIKYYGWLWGPELDGFDMDSIAVSYDDNIIDAILKTELSATNIDREIKLIQMLRSFLLGSNEEENSNKIETLATPFFHNVWEHICGYLFENEYTKLKKYIPEPIWNWKGKNTGKKLRQIPDILYRHDGVLFVLDAKYYETERNLPGWHDLVKQYFYAYSLSAVENSYRNVLIFPTFSDKLFEYNGNSEIKGRPDLGRIEAVSLNLYIALSEYSKRGLLVDIRSKLNELITLNE</sequence>
<keyword evidence="2" id="KW-1185">Reference proteome</keyword>
<comment type="caution">
    <text evidence="1">The sequence shown here is derived from an EMBL/GenBank/DDBJ whole genome shotgun (WGS) entry which is preliminary data.</text>
</comment>
<dbReference type="Pfam" id="PF09563">
    <property type="entry name" value="RE_LlaJI"/>
    <property type="match status" value="1"/>
</dbReference>
<name>A0A074LYM9_9BACL</name>
<gene>
    <name evidence="1" type="ORF">EL26_00735</name>
</gene>
<evidence type="ECO:0000313" key="2">
    <source>
        <dbReference type="Proteomes" id="UP000027931"/>
    </source>
</evidence>
<evidence type="ECO:0000313" key="1">
    <source>
        <dbReference type="EMBL" id="KEO85118.1"/>
    </source>
</evidence>
<accession>A0A074LYM9</accession>
<dbReference type="InterPro" id="IPR018579">
    <property type="entry name" value="Restrct_endonuc_II_LlaJI"/>
</dbReference>
<dbReference type="EMBL" id="JMIR01000001">
    <property type="protein sequence ID" value="KEO85118.1"/>
    <property type="molecule type" value="Genomic_DNA"/>
</dbReference>
<dbReference type="STRING" id="1157490.EL26_00735"/>
<protein>
    <recommendedName>
        <fullName evidence="3">LlaJI restriction endonuclease</fullName>
    </recommendedName>
</protein>
<dbReference type="RefSeq" id="WP_038083337.1">
    <property type="nucleotide sequence ID" value="NZ_JMIR01000001.1"/>
</dbReference>
<organism evidence="1 2">
    <name type="scientific">Tumebacillus flagellatus</name>
    <dbReference type="NCBI Taxonomy" id="1157490"/>
    <lineage>
        <taxon>Bacteria</taxon>
        <taxon>Bacillati</taxon>
        <taxon>Bacillota</taxon>
        <taxon>Bacilli</taxon>
        <taxon>Bacillales</taxon>
        <taxon>Alicyclobacillaceae</taxon>
        <taxon>Tumebacillus</taxon>
    </lineage>
</organism>
<dbReference type="REBASE" id="98293">
    <property type="entry name" value="R1.TflGST4ORF735P"/>
</dbReference>
<proteinExistence type="predicted"/>
<evidence type="ECO:0008006" key="3">
    <source>
        <dbReference type="Google" id="ProtNLM"/>
    </source>
</evidence>
<dbReference type="OrthoDB" id="9811025at2"/>
<dbReference type="AlphaFoldDB" id="A0A074LYM9"/>